<dbReference type="InterPro" id="IPR009057">
    <property type="entry name" value="Homeodomain-like_sf"/>
</dbReference>
<dbReference type="EMBL" id="JAWONS010000102">
    <property type="protein sequence ID" value="MDW2797111.1"/>
    <property type="molecule type" value="Genomic_DNA"/>
</dbReference>
<evidence type="ECO:0000256" key="3">
    <source>
        <dbReference type="ARBA" id="ARBA00022490"/>
    </source>
</evidence>
<accession>A0ABU4GHL4</accession>
<keyword evidence="5" id="KW-0902">Two-component regulatory system</keyword>
<dbReference type="Pfam" id="PF12833">
    <property type="entry name" value="HTH_18"/>
    <property type="match status" value="1"/>
</dbReference>
<dbReference type="InterPro" id="IPR001789">
    <property type="entry name" value="Sig_transdc_resp-reg_receiver"/>
</dbReference>
<evidence type="ECO:0000256" key="7">
    <source>
        <dbReference type="ARBA" id="ARBA00023125"/>
    </source>
</evidence>
<dbReference type="InterPro" id="IPR051552">
    <property type="entry name" value="HptR"/>
</dbReference>
<dbReference type="InterPro" id="IPR018062">
    <property type="entry name" value="HTH_AraC-typ_CS"/>
</dbReference>
<evidence type="ECO:0000256" key="5">
    <source>
        <dbReference type="ARBA" id="ARBA00023012"/>
    </source>
</evidence>
<dbReference type="Pfam" id="PF00072">
    <property type="entry name" value="Response_reg"/>
    <property type="match status" value="1"/>
</dbReference>
<evidence type="ECO:0000313" key="13">
    <source>
        <dbReference type="EMBL" id="MDW2797111.1"/>
    </source>
</evidence>
<keyword evidence="4 10" id="KW-0597">Phosphoprotein</keyword>
<dbReference type="PANTHER" id="PTHR42713:SF3">
    <property type="entry name" value="TRANSCRIPTIONAL REGULATORY PROTEIN HPTR"/>
    <property type="match status" value="1"/>
</dbReference>
<dbReference type="Gene3D" id="3.40.50.2300">
    <property type="match status" value="1"/>
</dbReference>
<evidence type="ECO:0000256" key="1">
    <source>
        <dbReference type="ARBA" id="ARBA00004496"/>
    </source>
</evidence>
<dbReference type="PROSITE" id="PS00041">
    <property type="entry name" value="HTH_ARAC_FAMILY_1"/>
    <property type="match status" value="1"/>
</dbReference>
<evidence type="ECO:0000256" key="2">
    <source>
        <dbReference type="ARBA" id="ARBA00018672"/>
    </source>
</evidence>
<evidence type="ECO:0000256" key="4">
    <source>
        <dbReference type="ARBA" id="ARBA00022553"/>
    </source>
</evidence>
<dbReference type="RefSeq" id="WP_318063367.1">
    <property type="nucleotide sequence ID" value="NZ_JAWONS010000102.1"/>
</dbReference>
<dbReference type="InterPro" id="IPR018060">
    <property type="entry name" value="HTH_AraC"/>
</dbReference>
<dbReference type="SMART" id="SM00448">
    <property type="entry name" value="REC"/>
    <property type="match status" value="1"/>
</dbReference>
<evidence type="ECO:0000256" key="8">
    <source>
        <dbReference type="ARBA" id="ARBA00023163"/>
    </source>
</evidence>
<dbReference type="Gene3D" id="1.10.10.60">
    <property type="entry name" value="Homeodomain-like"/>
    <property type="match status" value="2"/>
</dbReference>
<evidence type="ECO:0000259" key="11">
    <source>
        <dbReference type="PROSITE" id="PS01124"/>
    </source>
</evidence>
<reference evidence="13 14" key="1">
    <citation type="submission" date="2023-10" db="EMBL/GenBank/DDBJ databases">
        <title>A novel Glycoside Hydrolase 43-Like Enzyme from Clostrdium boliviensis is an Endo-xylanase, and a Candidate for Xylooligosaccharides Production from Different Xylan Substrates.</title>
        <authorList>
            <person name="Alvarez M.T."/>
            <person name="Rocabado-Villegas L.R."/>
            <person name="Salas-Veizaga D.M."/>
            <person name="Linares-Pasten J.A."/>
            <person name="Gudmundsdottir E.E."/>
            <person name="Hreggvidsson G.O."/>
            <person name="Adlercreutz P."/>
            <person name="Nordberg Karlsson E."/>
        </authorList>
    </citation>
    <scope>NUCLEOTIDE SEQUENCE [LARGE SCALE GENOMIC DNA]</scope>
    <source>
        <strain evidence="13 14">E-1</strain>
    </source>
</reference>
<dbReference type="SUPFAM" id="SSF52172">
    <property type="entry name" value="CheY-like"/>
    <property type="match status" value="1"/>
</dbReference>
<dbReference type="PRINTS" id="PR00032">
    <property type="entry name" value="HTHARAC"/>
</dbReference>
<dbReference type="InterPro" id="IPR011006">
    <property type="entry name" value="CheY-like_superfamily"/>
</dbReference>
<dbReference type="Proteomes" id="UP001276854">
    <property type="component" value="Unassembled WGS sequence"/>
</dbReference>
<dbReference type="SMART" id="SM00342">
    <property type="entry name" value="HTH_ARAC"/>
    <property type="match status" value="1"/>
</dbReference>
<sequence>MKKREMVAILGMVIADDEKKICKLIEYLVNWDEIGIQLLGTAYDGITALQLINEKKPDILLTDIRMPGMDGLCLIEEAKKLNDILKCIIISGYKDFQYAQQGMRFGVRDYLLKPINQEDLTRTLKKLVKETHEQMWKQSTHLHLEETLKTYTGTFKHLFLKTVLQKKLCEQEETILKEVTEINAADIIKDSSRCIAVKPNINYREFTEESYQLLTEKTLEIAEVEFSSHNWVWISEITREGIYFLLFYNALDRKELLESINHIKERVLSLQDLFPRLYFHAVISEPADNCLQLIHRIKESRIGIGNRLLTSLNTVSEIKSYVPFPAEPKSIDTRISELLENKPEAFDMAGIKKCVEAAREIMTAEGISSCLQVKKNLLVLLNYYLKGFRQLDTTLTDSEIEAWFSEMYEHCTSIEQTFCLLEETLCKTLQNVLEHLKNREIKPVIYAKHYIEENRGINIKLEELAKNTGFSYTYFSSLFKKETGKTLTEYIQMVRIESAKKLLTEKERSISEVAELAGYNDIKFFTRQFKKTLGVSPNEYRKLFTNRSQGGH</sequence>
<dbReference type="PROSITE" id="PS01124">
    <property type="entry name" value="HTH_ARAC_FAMILY_2"/>
    <property type="match status" value="1"/>
</dbReference>
<comment type="subcellular location">
    <subcellularLocation>
        <location evidence="1">Cytoplasm</location>
    </subcellularLocation>
</comment>
<keyword evidence="3" id="KW-0963">Cytoplasm</keyword>
<comment type="caution">
    <text evidence="13">The sequence shown here is derived from an EMBL/GenBank/DDBJ whole genome shotgun (WGS) entry which is preliminary data.</text>
</comment>
<feature type="domain" description="HTH araC/xylS-type" evidence="11">
    <location>
        <begin position="445"/>
        <end position="543"/>
    </location>
</feature>
<name>A0ABU4GHL4_9CLOT</name>
<evidence type="ECO:0000256" key="10">
    <source>
        <dbReference type="PROSITE-ProRule" id="PRU00169"/>
    </source>
</evidence>
<keyword evidence="8" id="KW-0804">Transcription</keyword>
<feature type="domain" description="Response regulatory" evidence="12">
    <location>
        <begin position="11"/>
        <end position="128"/>
    </location>
</feature>
<comment type="function">
    <text evidence="9">May play the central regulatory role in sporulation. It may be an element of the effector pathway responsible for the activation of sporulation genes in response to nutritional stress. Spo0A may act in concert with spo0H (a sigma factor) to control the expression of some genes that are critical to the sporulation process.</text>
</comment>
<organism evidence="13 14">
    <name type="scientific">Clostridium boliviensis</name>
    <dbReference type="NCBI Taxonomy" id="318465"/>
    <lineage>
        <taxon>Bacteria</taxon>
        <taxon>Bacillati</taxon>
        <taxon>Bacillota</taxon>
        <taxon>Clostridia</taxon>
        <taxon>Eubacteriales</taxon>
        <taxon>Clostridiaceae</taxon>
        <taxon>Clostridium</taxon>
    </lineage>
</organism>
<feature type="modified residue" description="4-aspartylphosphate" evidence="10">
    <location>
        <position position="63"/>
    </location>
</feature>
<dbReference type="InterPro" id="IPR020449">
    <property type="entry name" value="Tscrpt_reg_AraC-type_HTH"/>
</dbReference>
<evidence type="ECO:0000313" key="14">
    <source>
        <dbReference type="Proteomes" id="UP001276854"/>
    </source>
</evidence>
<keyword evidence="6" id="KW-0805">Transcription regulation</keyword>
<protein>
    <recommendedName>
        <fullName evidence="2">Stage 0 sporulation protein A homolog</fullName>
    </recommendedName>
</protein>
<proteinExistence type="predicted"/>
<gene>
    <name evidence="13" type="ORF">RZO55_05885</name>
</gene>
<dbReference type="PANTHER" id="PTHR42713">
    <property type="entry name" value="HISTIDINE KINASE-RELATED"/>
    <property type="match status" value="1"/>
</dbReference>
<dbReference type="PROSITE" id="PS50110">
    <property type="entry name" value="RESPONSE_REGULATORY"/>
    <property type="match status" value="1"/>
</dbReference>
<keyword evidence="14" id="KW-1185">Reference proteome</keyword>
<dbReference type="SUPFAM" id="SSF46689">
    <property type="entry name" value="Homeodomain-like"/>
    <property type="match status" value="2"/>
</dbReference>
<evidence type="ECO:0000256" key="6">
    <source>
        <dbReference type="ARBA" id="ARBA00023015"/>
    </source>
</evidence>
<evidence type="ECO:0000259" key="12">
    <source>
        <dbReference type="PROSITE" id="PS50110"/>
    </source>
</evidence>
<evidence type="ECO:0000256" key="9">
    <source>
        <dbReference type="ARBA" id="ARBA00024867"/>
    </source>
</evidence>
<keyword evidence="7" id="KW-0238">DNA-binding</keyword>
<dbReference type="CDD" id="cd17536">
    <property type="entry name" value="REC_YesN-like"/>
    <property type="match status" value="1"/>
</dbReference>